<evidence type="ECO:0000256" key="2">
    <source>
        <dbReference type="ARBA" id="ARBA00004609"/>
    </source>
</evidence>
<comment type="subcellular location">
    <subcellularLocation>
        <location evidence="2">Cell membrane</location>
        <topology evidence="2">Lipid-anchor</topology>
        <topology evidence="2">GPI-anchor</topology>
    </subcellularLocation>
</comment>
<reference evidence="17 18" key="1">
    <citation type="submission" date="2016-08" db="EMBL/GenBank/DDBJ databases">
        <authorList>
            <consortium name="Lentinula edodes genome sequencing consortium"/>
            <person name="Sakamoto Y."/>
            <person name="Nakade K."/>
            <person name="Sato S."/>
            <person name="Yoshida Y."/>
            <person name="Miyazaki K."/>
            <person name="Natsume S."/>
            <person name="Konno N."/>
        </authorList>
    </citation>
    <scope>NUCLEOTIDE SEQUENCE [LARGE SCALE GENOMIC DNA]</scope>
    <source>
        <strain evidence="17 18">NBRC 111202</strain>
    </source>
</reference>
<gene>
    <name evidence="17" type="ORF">LENED_007176</name>
</gene>
<comment type="cofactor">
    <cofactor evidence="1">
        <name>Co(2+)</name>
        <dbReference type="ChEBI" id="CHEBI:48828"/>
    </cofactor>
</comment>
<dbReference type="InterPro" id="IPR050248">
    <property type="entry name" value="Polysacc_deacetylase_ArnD"/>
</dbReference>
<dbReference type="PANTHER" id="PTHR10587">
    <property type="entry name" value="GLYCOSYL TRANSFERASE-RELATED"/>
    <property type="match status" value="1"/>
</dbReference>
<feature type="signal peptide" evidence="15">
    <location>
        <begin position="1"/>
        <end position="17"/>
    </location>
</feature>
<dbReference type="GO" id="GO:0009272">
    <property type="term" value="P:fungal-type cell wall biogenesis"/>
    <property type="evidence" value="ECO:0007669"/>
    <property type="project" value="UniProtKB-ARBA"/>
</dbReference>
<comment type="caution">
    <text evidence="17">The sequence shown here is derived from an EMBL/GenBank/DDBJ whole genome shotgun (WGS) entry which is preliminary data.</text>
</comment>
<dbReference type="EMBL" id="BDGU01000245">
    <property type="protein sequence ID" value="GAW05328.1"/>
    <property type="molecule type" value="Genomic_DNA"/>
</dbReference>
<organism evidence="17 18">
    <name type="scientific">Lentinula edodes</name>
    <name type="common">Shiitake mushroom</name>
    <name type="synonym">Lentinus edodes</name>
    <dbReference type="NCBI Taxonomy" id="5353"/>
    <lineage>
        <taxon>Eukaryota</taxon>
        <taxon>Fungi</taxon>
        <taxon>Dikarya</taxon>
        <taxon>Basidiomycota</taxon>
        <taxon>Agaricomycotina</taxon>
        <taxon>Agaricomycetes</taxon>
        <taxon>Agaricomycetidae</taxon>
        <taxon>Agaricales</taxon>
        <taxon>Marasmiineae</taxon>
        <taxon>Omphalotaceae</taxon>
        <taxon>Lentinula</taxon>
    </lineage>
</organism>
<evidence type="ECO:0000256" key="7">
    <source>
        <dbReference type="ARBA" id="ARBA00023277"/>
    </source>
</evidence>
<evidence type="ECO:0000256" key="15">
    <source>
        <dbReference type="SAM" id="SignalP"/>
    </source>
</evidence>
<dbReference type="SUPFAM" id="SSF88713">
    <property type="entry name" value="Glycoside hydrolase/deacetylase"/>
    <property type="match status" value="1"/>
</dbReference>
<evidence type="ECO:0000313" key="17">
    <source>
        <dbReference type="EMBL" id="GAW05328.1"/>
    </source>
</evidence>
<keyword evidence="4" id="KW-0336">GPI-anchor</keyword>
<evidence type="ECO:0000256" key="13">
    <source>
        <dbReference type="ARBA" id="ARBA00048494"/>
    </source>
</evidence>
<dbReference type="PANTHER" id="PTHR10587:SF135">
    <property type="entry name" value="CHITIN DEACETYLASE 3"/>
    <property type="match status" value="1"/>
</dbReference>
<dbReference type="GO" id="GO:0098552">
    <property type="term" value="C:side of membrane"/>
    <property type="evidence" value="ECO:0007669"/>
    <property type="project" value="UniProtKB-KW"/>
</dbReference>
<evidence type="ECO:0000256" key="10">
    <source>
        <dbReference type="ARBA" id="ARBA00023316"/>
    </source>
</evidence>
<keyword evidence="9" id="KW-0449">Lipoprotein</keyword>
<protein>
    <recommendedName>
        <fullName evidence="12">chitin deacetylase</fullName>
        <ecNumber evidence="12">3.5.1.41</ecNumber>
    </recommendedName>
</protein>
<proteinExistence type="predicted"/>
<dbReference type="EC" id="3.5.1.41" evidence="12"/>
<dbReference type="InterPro" id="IPR011330">
    <property type="entry name" value="Glyco_hydro/deAcase_b/a-brl"/>
</dbReference>
<evidence type="ECO:0000256" key="8">
    <source>
        <dbReference type="ARBA" id="ARBA00023285"/>
    </source>
</evidence>
<dbReference type="GO" id="GO:0004099">
    <property type="term" value="F:chitin deacetylase activity"/>
    <property type="evidence" value="ECO:0007669"/>
    <property type="project" value="UniProtKB-EC"/>
</dbReference>
<dbReference type="Proteomes" id="UP000188533">
    <property type="component" value="Unassembled WGS sequence"/>
</dbReference>
<feature type="region of interest" description="Disordered" evidence="14">
    <location>
        <begin position="378"/>
        <end position="415"/>
    </location>
</feature>
<keyword evidence="8" id="KW-0170">Cobalt</keyword>
<dbReference type="GO" id="GO:0005886">
    <property type="term" value="C:plasma membrane"/>
    <property type="evidence" value="ECO:0007669"/>
    <property type="project" value="UniProtKB-SubCell"/>
</dbReference>
<evidence type="ECO:0000256" key="9">
    <source>
        <dbReference type="ARBA" id="ARBA00023288"/>
    </source>
</evidence>
<accession>A0A1Q3EDS7</accession>
<evidence type="ECO:0000256" key="4">
    <source>
        <dbReference type="ARBA" id="ARBA00022622"/>
    </source>
</evidence>
<dbReference type="STRING" id="5353.A0A1Q3EDS7"/>
<keyword evidence="7" id="KW-0119">Carbohydrate metabolism</keyword>
<dbReference type="GO" id="GO:0071555">
    <property type="term" value="P:cell wall organization"/>
    <property type="evidence" value="ECO:0007669"/>
    <property type="project" value="UniProtKB-KW"/>
</dbReference>
<evidence type="ECO:0000259" key="16">
    <source>
        <dbReference type="PROSITE" id="PS51677"/>
    </source>
</evidence>
<keyword evidence="15" id="KW-0732">Signal</keyword>
<evidence type="ECO:0000256" key="3">
    <source>
        <dbReference type="ARBA" id="ARBA00022475"/>
    </source>
</evidence>
<feature type="domain" description="NodB homology" evidence="16">
    <location>
        <begin position="150"/>
        <end position="337"/>
    </location>
</feature>
<reference evidence="17 18" key="2">
    <citation type="submission" date="2017-02" db="EMBL/GenBank/DDBJ databases">
        <title>A genome survey and senescence transcriptome analysis in Lentinula edodes.</title>
        <authorList>
            <person name="Sakamoto Y."/>
            <person name="Nakade K."/>
            <person name="Sato S."/>
            <person name="Yoshida Y."/>
            <person name="Miyazaki K."/>
            <person name="Natsume S."/>
            <person name="Konno N."/>
        </authorList>
    </citation>
    <scope>NUCLEOTIDE SEQUENCE [LARGE SCALE GENOMIC DNA]</scope>
    <source>
        <strain evidence="17 18">NBRC 111202</strain>
    </source>
</reference>
<dbReference type="GO" id="GO:0006032">
    <property type="term" value="P:chitin catabolic process"/>
    <property type="evidence" value="ECO:0007669"/>
    <property type="project" value="UniProtKB-KW"/>
</dbReference>
<keyword evidence="6" id="KW-0472">Membrane</keyword>
<keyword evidence="4" id="KW-0325">Glycoprotein</keyword>
<dbReference type="Gene3D" id="3.20.20.370">
    <property type="entry name" value="Glycoside hydrolase/deacetylase"/>
    <property type="match status" value="1"/>
</dbReference>
<evidence type="ECO:0000256" key="1">
    <source>
        <dbReference type="ARBA" id="ARBA00001941"/>
    </source>
</evidence>
<sequence>MLLSSLLPAAFFLSASAASLTHRSATHHEHRILQRLPSNEWFHPRDHPVHHLFGRDADTDGITYPDVGSSTWAAAYPSSTPDTSQLPAAWTAALNTAVGAGKIPNVPVSSQPVPDTNPVYPDGYDPTGPDVCSGTYKCRIPGNVWDAPDGFIGTGFDDGPTSASPALLDFLEANNETVTHFMIGINIISEPDSFTRSVELGHDIAVHTWTHPYMTTLSNEDVLAQLGWTMQLIHNSTGGRLPKYWRPPYGDTDLRVSAIAKEVFGMETILWNQDTEDWSLTETGGTTAAAINASMTTWLTGSKTPGLIILEHELSDESVQAFEAAYPVMKSNGWNLQSVAQLAAAGQSAYQNAIGINNGSVTPADIIIGEISATLSATSSPTTTLSSTSSSASTKTSSQSATPSQSTASSADNSSNSAFSAWSRLSVGKSVVYGAIISACVIFL</sequence>
<dbReference type="PROSITE" id="PS51677">
    <property type="entry name" value="NODB"/>
    <property type="match status" value="1"/>
</dbReference>
<dbReference type="GO" id="GO:0000272">
    <property type="term" value="P:polysaccharide catabolic process"/>
    <property type="evidence" value="ECO:0007669"/>
    <property type="project" value="UniProtKB-KW"/>
</dbReference>
<evidence type="ECO:0000313" key="18">
    <source>
        <dbReference type="Proteomes" id="UP000188533"/>
    </source>
</evidence>
<keyword evidence="3" id="KW-1003">Cell membrane</keyword>
<feature type="chain" id="PRO_5013338167" description="chitin deacetylase" evidence="15">
    <location>
        <begin position="18"/>
        <end position="444"/>
    </location>
</feature>
<name>A0A1Q3EDS7_LENED</name>
<keyword evidence="5" id="KW-0146">Chitin degradation</keyword>
<keyword evidence="11" id="KW-0624">Polysaccharide degradation</keyword>
<evidence type="ECO:0000256" key="5">
    <source>
        <dbReference type="ARBA" id="ARBA00023024"/>
    </source>
</evidence>
<evidence type="ECO:0000256" key="11">
    <source>
        <dbReference type="ARBA" id="ARBA00023326"/>
    </source>
</evidence>
<dbReference type="AlphaFoldDB" id="A0A1Q3EDS7"/>
<keyword evidence="18" id="KW-1185">Reference proteome</keyword>
<dbReference type="Pfam" id="PF01522">
    <property type="entry name" value="Polysacc_deac_1"/>
    <property type="match status" value="1"/>
</dbReference>
<keyword evidence="10" id="KW-0961">Cell wall biogenesis/degradation</keyword>
<evidence type="ECO:0000256" key="12">
    <source>
        <dbReference type="ARBA" id="ARBA00024056"/>
    </source>
</evidence>
<evidence type="ECO:0000256" key="6">
    <source>
        <dbReference type="ARBA" id="ARBA00023136"/>
    </source>
</evidence>
<dbReference type="InterPro" id="IPR002509">
    <property type="entry name" value="NODB_dom"/>
</dbReference>
<evidence type="ECO:0000256" key="14">
    <source>
        <dbReference type="SAM" id="MobiDB-lite"/>
    </source>
</evidence>
<comment type="catalytic activity">
    <reaction evidence="13">
        <text>[(1-&gt;4)-N-acetyl-beta-D-glucosaminyl](n) + n H2O = chitosan + n acetate</text>
        <dbReference type="Rhea" id="RHEA:10464"/>
        <dbReference type="Rhea" id="RHEA-COMP:9593"/>
        <dbReference type="Rhea" id="RHEA-COMP:9597"/>
        <dbReference type="ChEBI" id="CHEBI:15377"/>
        <dbReference type="ChEBI" id="CHEBI:17029"/>
        <dbReference type="ChEBI" id="CHEBI:30089"/>
        <dbReference type="ChEBI" id="CHEBI:57704"/>
        <dbReference type="EC" id="3.5.1.41"/>
    </reaction>
    <physiologicalReaction direction="left-to-right" evidence="13">
        <dbReference type="Rhea" id="RHEA:10465"/>
    </physiologicalReaction>
</comment>